<organism evidence="2 3">
    <name type="scientific">Achlya hypogyna</name>
    <name type="common">Oomycete</name>
    <name type="synonym">Protoachlya hypogyna</name>
    <dbReference type="NCBI Taxonomy" id="1202772"/>
    <lineage>
        <taxon>Eukaryota</taxon>
        <taxon>Sar</taxon>
        <taxon>Stramenopiles</taxon>
        <taxon>Oomycota</taxon>
        <taxon>Saprolegniomycetes</taxon>
        <taxon>Saprolegniales</taxon>
        <taxon>Achlyaceae</taxon>
        <taxon>Achlya</taxon>
    </lineage>
</organism>
<sequence length="229" mass="25236">MMRYVAALQETVERWQDEVATDSISARASTLVGLSANLYGQAPYASEALYPTSAAPSTVETRGRSYGGGQSSFNPFAHEGQGKYTNPYEQAPPPTSQTLQINQGSGFHSMGSGQHRRRQEPTDSNFDVLSTSYAQPQPMYSGYAEPEPVYSGYAQPGSHYCSAEHHQLSYAPQQYPSPTCYPRDSTYPPRRRHLHTRYPTQLPLHARGRPTIARPRAALLCVDSSAAQC</sequence>
<dbReference type="EMBL" id="JNBR01001735">
    <property type="protein sequence ID" value="OQR85256.1"/>
    <property type="molecule type" value="Genomic_DNA"/>
</dbReference>
<proteinExistence type="predicted"/>
<keyword evidence="3" id="KW-1185">Reference proteome</keyword>
<evidence type="ECO:0000256" key="1">
    <source>
        <dbReference type="SAM" id="MobiDB-lite"/>
    </source>
</evidence>
<evidence type="ECO:0000313" key="3">
    <source>
        <dbReference type="Proteomes" id="UP000243579"/>
    </source>
</evidence>
<feature type="region of interest" description="Disordered" evidence="1">
    <location>
        <begin position="60"/>
        <end position="124"/>
    </location>
</feature>
<dbReference type="AlphaFoldDB" id="A0A1V9YHU3"/>
<dbReference type="OrthoDB" id="79905at2759"/>
<name>A0A1V9YHU3_ACHHY</name>
<feature type="compositionally biased region" description="Polar residues" evidence="1">
    <location>
        <begin position="96"/>
        <end position="106"/>
    </location>
</feature>
<protein>
    <submittedName>
        <fullName evidence="2">Uncharacterized protein</fullName>
    </submittedName>
</protein>
<gene>
    <name evidence="2" type="ORF">ACHHYP_12039</name>
</gene>
<reference evidence="2 3" key="1">
    <citation type="journal article" date="2014" name="Genome Biol. Evol.">
        <title>The secreted proteins of Achlya hypogyna and Thraustotheca clavata identify the ancestral oomycete secretome and reveal gene acquisitions by horizontal gene transfer.</title>
        <authorList>
            <person name="Misner I."/>
            <person name="Blouin N."/>
            <person name="Leonard G."/>
            <person name="Richards T.A."/>
            <person name="Lane C.E."/>
        </authorList>
    </citation>
    <scope>NUCLEOTIDE SEQUENCE [LARGE SCALE GENOMIC DNA]</scope>
    <source>
        <strain evidence="2 3">ATCC 48635</strain>
    </source>
</reference>
<dbReference type="Proteomes" id="UP000243579">
    <property type="component" value="Unassembled WGS sequence"/>
</dbReference>
<comment type="caution">
    <text evidence="2">The sequence shown here is derived from an EMBL/GenBank/DDBJ whole genome shotgun (WGS) entry which is preliminary data.</text>
</comment>
<evidence type="ECO:0000313" key="2">
    <source>
        <dbReference type="EMBL" id="OQR85256.1"/>
    </source>
</evidence>
<accession>A0A1V9YHU3</accession>